<evidence type="ECO:0000313" key="7">
    <source>
        <dbReference type="EMBL" id="DAD66350.1"/>
    </source>
</evidence>
<evidence type="ECO:0000256" key="5">
    <source>
        <dbReference type="ARBA" id="ARBA00022884"/>
    </source>
</evidence>
<keyword evidence="5" id="KW-0694">RNA-binding</keyword>
<dbReference type="SUPFAM" id="SSF54786">
    <property type="entry name" value="YcfA/nrd intein domain"/>
    <property type="match status" value="1"/>
</dbReference>
<reference evidence="7" key="1">
    <citation type="journal article" date="2021" name="Proc. Natl. Acad. Sci. U.S.A.">
        <title>A Catalog of Tens of Thousands of Viruses from Human Metagenomes Reveals Hidden Associations with Chronic Diseases.</title>
        <authorList>
            <person name="Tisza M.J."/>
            <person name="Buck C.B."/>
        </authorList>
    </citation>
    <scope>NUCLEOTIDE SEQUENCE</scope>
    <source>
        <strain evidence="7">Ct4T77</strain>
    </source>
</reference>
<sequence length="79" mass="9001">MSTKKLKNLTLRDIRAFLILVGCVKDRTSGGHEAWRKPGLARPIIIQTHKNPVPEHVVRSIIKDLGMSREEFLEKIQAN</sequence>
<dbReference type="GO" id="GO:0004519">
    <property type="term" value="F:endonuclease activity"/>
    <property type="evidence" value="ECO:0007669"/>
    <property type="project" value="UniProtKB-KW"/>
</dbReference>
<dbReference type="EMBL" id="BK014659">
    <property type="protein sequence ID" value="DAD66350.1"/>
    <property type="molecule type" value="Genomic_DNA"/>
</dbReference>
<dbReference type="GO" id="GO:0016787">
    <property type="term" value="F:hydrolase activity"/>
    <property type="evidence" value="ECO:0007669"/>
    <property type="project" value="UniProtKB-KW"/>
</dbReference>
<keyword evidence="2" id="KW-0540">Nuclease</keyword>
<keyword evidence="4" id="KW-0378">Hydrolase</keyword>
<dbReference type="InterPro" id="IPR038570">
    <property type="entry name" value="HicA_sf"/>
</dbReference>
<evidence type="ECO:0000256" key="4">
    <source>
        <dbReference type="ARBA" id="ARBA00022801"/>
    </source>
</evidence>
<keyword evidence="1" id="KW-1277">Toxin-antitoxin system</keyword>
<organism evidence="7">
    <name type="scientific">Siphoviridae sp. ct4T77</name>
    <dbReference type="NCBI Taxonomy" id="2823563"/>
    <lineage>
        <taxon>Viruses</taxon>
        <taxon>Duplodnaviria</taxon>
        <taxon>Heunggongvirae</taxon>
        <taxon>Uroviricota</taxon>
        <taxon>Caudoviricetes</taxon>
    </lineage>
</organism>
<evidence type="ECO:0000256" key="6">
    <source>
        <dbReference type="ARBA" id="ARBA00023016"/>
    </source>
</evidence>
<evidence type="ECO:0000256" key="2">
    <source>
        <dbReference type="ARBA" id="ARBA00022722"/>
    </source>
</evidence>
<dbReference type="GO" id="GO:0003729">
    <property type="term" value="F:mRNA binding"/>
    <property type="evidence" value="ECO:0007669"/>
    <property type="project" value="InterPro"/>
</dbReference>
<keyword evidence="3" id="KW-0255">Endonuclease</keyword>
<evidence type="ECO:0000256" key="3">
    <source>
        <dbReference type="ARBA" id="ARBA00022759"/>
    </source>
</evidence>
<dbReference type="Pfam" id="PF07927">
    <property type="entry name" value="HicA_toxin"/>
    <property type="match status" value="1"/>
</dbReference>
<protein>
    <submittedName>
        <fullName evidence="7">HicA toxin</fullName>
    </submittedName>
</protein>
<dbReference type="Gene3D" id="3.30.920.30">
    <property type="entry name" value="Hypothetical protein"/>
    <property type="match status" value="1"/>
</dbReference>
<name>A0A8S5L8W3_9CAUD</name>
<evidence type="ECO:0000256" key="1">
    <source>
        <dbReference type="ARBA" id="ARBA00022649"/>
    </source>
</evidence>
<keyword evidence="6" id="KW-0346">Stress response</keyword>
<accession>A0A8S5L8W3</accession>
<dbReference type="InterPro" id="IPR012933">
    <property type="entry name" value="HicA_mRNA_interferase"/>
</dbReference>
<proteinExistence type="predicted"/>